<proteinExistence type="inferred from homology"/>
<dbReference type="AlphaFoldDB" id="A0A6G1X3F2"/>
<dbReference type="Proteomes" id="UP000480185">
    <property type="component" value="Unassembled WGS sequence"/>
</dbReference>
<dbReference type="CDD" id="cd00798">
    <property type="entry name" value="INT_XerDC_C"/>
    <property type="match status" value="1"/>
</dbReference>
<dbReference type="GO" id="GO:0003677">
    <property type="term" value="F:DNA binding"/>
    <property type="evidence" value="ECO:0007669"/>
    <property type="project" value="UniProtKB-UniRule"/>
</dbReference>
<keyword evidence="3 10" id="KW-0963">Cytoplasm</keyword>
<evidence type="ECO:0000259" key="13">
    <source>
        <dbReference type="PROSITE" id="PS51900"/>
    </source>
</evidence>
<comment type="caution">
    <text evidence="14">The sequence shown here is derived from an EMBL/GenBank/DDBJ whole genome shotgun (WGS) entry which is preliminary data.</text>
</comment>
<dbReference type="NCBIfam" id="NF040815">
    <property type="entry name" value="recomb_XerA_Arch"/>
    <property type="match status" value="1"/>
</dbReference>
<keyword evidence="7 10" id="KW-0238">DNA-binding</keyword>
<evidence type="ECO:0000313" key="14">
    <source>
        <dbReference type="EMBL" id="MRG85410.1"/>
    </source>
</evidence>
<evidence type="ECO:0000259" key="12">
    <source>
        <dbReference type="PROSITE" id="PS51898"/>
    </source>
</evidence>
<evidence type="ECO:0000256" key="8">
    <source>
        <dbReference type="ARBA" id="ARBA00023172"/>
    </source>
</evidence>
<organism evidence="14 15">
    <name type="scientific">Salinibacillus xinjiangensis</name>
    <dbReference type="NCBI Taxonomy" id="1229268"/>
    <lineage>
        <taxon>Bacteria</taxon>
        <taxon>Bacillati</taxon>
        <taxon>Bacillota</taxon>
        <taxon>Bacilli</taxon>
        <taxon>Bacillales</taxon>
        <taxon>Bacillaceae</taxon>
        <taxon>Salinibacillus</taxon>
    </lineage>
</organism>
<keyword evidence="15" id="KW-1185">Reference proteome</keyword>
<dbReference type="HAMAP" id="MF_01808">
    <property type="entry name" value="Recomb_XerC_XerD"/>
    <property type="match status" value="1"/>
</dbReference>
<dbReference type="GO" id="GO:0051301">
    <property type="term" value="P:cell division"/>
    <property type="evidence" value="ECO:0007669"/>
    <property type="project" value="UniProtKB-UniRule"/>
</dbReference>
<feature type="active site" evidence="10">
    <location>
        <position position="172"/>
    </location>
</feature>
<protein>
    <recommendedName>
        <fullName evidence="10 11">Tyrosine recombinase XerC</fullName>
    </recommendedName>
</protein>
<evidence type="ECO:0000256" key="10">
    <source>
        <dbReference type="HAMAP-Rule" id="MF_01808"/>
    </source>
</evidence>
<dbReference type="PROSITE" id="PS51898">
    <property type="entry name" value="TYR_RECOMBINASE"/>
    <property type="match status" value="1"/>
</dbReference>
<evidence type="ECO:0000256" key="9">
    <source>
        <dbReference type="ARBA" id="ARBA00023306"/>
    </source>
</evidence>
<comment type="subcellular location">
    <subcellularLocation>
        <location evidence="1 10">Cytoplasm</location>
    </subcellularLocation>
</comment>
<dbReference type="InterPro" id="IPR002104">
    <property type="entry name" value="Integrase_catalytic"/>
</dbReference>
<accession>A0A6G1X3F2</accession>
<evidence type="ECO:0000256" key="4">
    <source>
        <dbReference type="ARBA" id="ARBA00022618"/>
    </source>
</evidence>
<dbReference type="InterPro" id="IPR004107">
    <property type="entry name" value="Integrase_SAM-like_N"/>
</dbReference>
<dbReference type="InterPro" id="IPR023009">
    <property type="entry name" value="Tyrosine_recombinase_XerC/XerD"/>
</dbReference>
<comment type="similarity">
    <text evidence="2 10">Belongs to the 'phage' integrase family. XerC subfamily.</text>
</comment>
<dbReference type="SUPFAM" id="SSF56349">
    <property type="entry name" value="DNA breaking-rejoining enzymes"/>
    <property type="match status" value="1"/>
</dbReference>
<dbReference type="InterPro" id="IPR010998">
    <property type="entry name" value="Integrase_recombinase_N"/>
</dbReference>
<name>A0A6G1X3F2_9BACI</name>
<dbReference type="OrthoDB" id="9801717at2"/>
<dbReference type="PANTHER" id="PTHR30349">
    <property type="entry name" value="PHAGE INTEGRASE-RELATED"/>
    <property type="match status" value="1"/>
</dbReference>
<feature type="active site" evidence="10">
    <location>
        <position position="271"/>
    </location>
</feature>
<evidence type="ECO:0000256" key="7">
    <source>
        <dbReference type="ARBA" id="ARBA00023125"/>
    </source>
</evidence>
<dbReference type="Gene3D" id="1.10.443.10">
    <property type="entry name" value="Intergrase catalytic core"/>
    <property type="match status" value="1"/>
</dbReference>
<comment type="subunit">
    <text evidence="10">Forms a cyclic heterotetrameric complex composed of two molecules of XerC and two molecules of XerD.</text>
</comment>
<feature type="domain" description="Core-binding (CB)" evidence="13">
    <location>
        <begin position="1"/>
        <end position="87"/>
    </location>
</feature>
<dbReference type="NCBIfam" id="TIGR02224">
    <property type="entry name" value="recomb_XerC"/>
    <property type="match status" value="1"/>
</dbReference>
<sequence>MNFDYFREVFVEYLQIEKNASPYTIKYYLDDLNTFFLFLEKEGISDLKEVDYACIRVFLTELYDKKLSRRSVSRKLSSLRTFYRFLEREQIVEQNPFLNVTLPKMDKPIPEFLYEEEIEKLFTVNDVNTPLGQRNQALLELLYGTGMRVSECAILKIENIDFSIGTVLVLGKGKKERYIPFGKYAEDALVQYIDDGRKQLADKGSSPTNSLFLNARGTSLTARGIRTILNDMVKKAALTIHVHPHKLRHTFATHLLNAGADLRSVQELLGHEHLTSTQIYTHVTKDHLRDIYLKTHPRA</sequence>
<evidence type="ECO:0000313" key="15">
    <source>
        <dbReference type="Proteomes" id="UP000480185"/>
    </source>
</evidence>
<dbReference type="InterPro" id="IPR050090">
    <property type="entry name" value="Tyrosine_recombinase_XerCD"/>
</dbReference>
<keyword evidence="5 10" id="KW-0159">Chromosome partition</keyword>
<dbReference type="Pfam" id="PF00589">
    <property type="entry name" value="Phage_integrase"/>
    <property type="match status" value="1"/>
</dbReference>
<feature type="active site" evidence="10">
    <location>
        <position position="248"/>
    </location>
</feature>
<gene>
    <name evidence="10 14" type="primary">xerC</name>
    <name evidence="14" type="ORF">GH754_03595</name>
</gene>
<dbReference type="GO" id="GO:0005737">
    <property type="term" value="C:cytoplasm"/>
    <property type="evidence" value="ECO:0007669"/>
    <property type="project" value="UniProtKB-SubCell"/>
</dbReference>
<dbReference type="InterPro" id="IPR013762">
    <property type="entry name" value="Integrase-like_cat_sf"/>
</dbReference>
<dbReference type="NCBIfam" id="NF001399">
    <property type="entry name" value="PRK00283.1"/>
    <property type="match status" value="1"/>
</dbReference>
<dbReference type="EMBL" id="WJNH01000002">
    <property type="protein sequence ID" value="MRG85410.1"/>
    <property type="molecule type" value="Genomic_DNA"/>
</dbReference>
<evidence type="ECO:0000256" key="2">
    <source>
        <dbReference type="ARBA" id="ARBA00006657"/>
    </source>
</evidence>
<evidence type="ECO:0000256" key="6">
    <source>
        <dbReference type="ARBA" id="ARBA00022908"/>
    </source>
</evidence>
<dbReference type="Pfam" id="PF02899">
    <property type="entry name" value="Phage_int_SAM_1"/>
    <property type="match status" value="1"/>
</dbReference>
<comment type="function">
    <text evidence="10">Site-specific tyrosine recombinase, which acts by catalyzing the cutting and rejoining of the recombining DNA molecules. The XerC-XerD complex is essential to convert dimers of the bacterial chromosome into monomers to permit their segregation at cell division. It also contributes to the segregational stability of plasmids.</text>
</comment>
<keyword evidence="4 10" id="KW-0132">Cell division</keyword>
<evidence type="ECO:0000256" key="1">
    <source>
        <dbReference type="ARBA" id="ARBA00004496"/>
    </source>
</evidence>
<keyword evidence="9 10" id="KW-0131">Cell cycle</keyword>
<dbReference type="PANTHER" id="PTHR30349:SF77">
    <property type="entry name" value="TYROSINE RECOMBINASE XERC"/>
    <property type="match status" value="1"/>
</dbReference>
<evidence type="ECO:0000256" key="11">
    <source>
        <dbReference type="NCBIfam" id="TIGR02224"/>
    </source>
</evidence>
<feature type="active site" evidence="10">
    <location>
        <position position="245"/>
    </location>
</feature>
<keyword evidence="8 10" id="KW-0233">DNA recombination</keyword>
<evidence type="ECO:0000256" key="5">
    <source>
        <dbReference type="ARBA" id="ARBA00022829"/>
    </source>
</evidence>
<dbReference type="PROSITE" id="PS51900">
    <property type="entry name" value="CB"/>
    <property type="match status" value="1"/>
</dbReference>
<dbReference type="Gene3D" id="1.10.150.130">
    <property type="match status" value="1"/>
</dbReference>
<dbReference type="InterPro" id="IPR011931">
    <property type="entry name" value="Recomb_XerC"/>
</dbReference>
<dbReference type="GO" id="GO:0006313">
    <property type="term" value="P:DNA transposition"/>
    <property type="evidence" value="ECO:0007669"/>
    <property type="project" value="UniProtKB-UniRule"/>
</dbReference>
<keyword evidence="6 10" id="KW-0229">DNA integration</keyword>
<dbReference type="InterPro" id="IPR044068">
    <property type="entry name" value="CB"/>
</dbReference>
<feature type="active site" description="O-(3'-phospho-DNA)-tyrosine intermediate" evidence="10">
    <location>
        <position position="280"/>
    </location>
</feature>
<feature type="active site" evidence="10">
    <location>
        <position position="148"/>
    </location>
</feature>
<dbReference type="GO" id="GO:0009037">
    <property type="term" value="F:tyrosine-based site-specific recombinase activity"/>
    <property type="evidence" value="ECO:0007669"/>
    <property type="project" value="UniProtKB-UniRule"/>
</dbReference>
<feature type="domain" description="Tyr recombinase" evidence="12">
    <location>
        <begin position="108"/>
        <end position="293"/>
    </location>
</feature>
<dbReference type="GO" id="GO:0007059">
    <property type="term" value="P:chromosome segregation"/>
    <property type="evidence" value="ECO:0007669"/>
    <property type="project" value="UniProtKB-UniRule"/>
</dbReference>
<dbReference type="InterPro" id="IPR011010">
    <property type="entry name" value="DNA_brk_join_enz"/>
</dbReference>
<reference evidence="14 15" key="1">
    <citation type="submission" date="2019-11" db="EMBL/GenBank/DDBJ databases">
        <authorList>
            <person name="Li J."/>
        </authorList>
    </citation>
    <scope>NUCLEOTIDE SEQUENCE [LARGE SCALE GENOMIC DNA]</scope>
    <source>
        <strain evidence="14 15">J4</strain>
    </source>
</reference>
<evidence type="ECO:0000256" key="3">
    <source>
        <dbReference type="ARBA" id="ARBA00022490"/>
    </source>
</evidence>